<dbReference type="PANTHER" id="PTHR43157:SF31">
    <property type="entry name" value="PHOSPHATIDYLINOSITOL-GLYCAN BIOSYNTHESIS CLASS F PROTEIN"/>
    <property type="match status" value="1"/>
</dbReference>
<gene>
    <name evidence="2" type="ORF">EV213_1017</name>
</gene>
<dbReference type="RefSeq" id="WP_166639093.1">
    <property type="nucleotide sequence ID" value="NZ_SNYJ01000001.1"/>
</dbReference>
<keyword evidence="3" id="KW-1185">Reference proteome</keyword>
<evidence type="ECO:0000313" key="3">
    <source>
        <dbReference type="Proteomes" id="UP000295632"/>
    </source>
</evidence>
<dbReference type="AlphaFoldDB" id="A0A4R6UC51"/>
<protein>
    <submittedName>
        <fullName evidence="2">NAD(P)-dependent dehydrogenase (Short-subunit alcohol dehydrogenase family)</fullName>
    </submittedName>
</protein>
<sequence length="297" mass="32784">MQEDASERVVLVTGATTGMGLATAEALATTGATVLLHGRNREKGLQAIEQIKKSTGNENLHLFLSDFSSLTSVNEMVTSIKASFSHLDVLVNNAGSVVTKRYDTKDGFEWQWGVNHLSPFLLTYQLFPLLAAAKKARIVNVASGAYKFGQLRWDDLNWKTRKYRTFAAYGQTKLANVMMTYAWARRLERSHGHITVNAVHPGAVATELGINRKTGFGKRVVALLKPFFQTPAQGADTAIYLASSAECEGQSGGYYVKRRRVETSAKANNVENQERLWELSVDAVGVNTKDLFSDFKN</sequence>
<proteinExistence type="predicted"/>
<dbReference type="EMBL" id="SNYJ01000001">
    <property type="protein sequence ID" value="TDQ42579.1"/>
    <property type="molecule type" value="Genomic_DNA"/>
</dbReference>
<keyword evidence="1" id="KW-0560">Oxidoreductase</keyword>
<dbReference type="PRINTS" id="PR00081">
    <property type="entry name" value="GDHRDH"/>
</dbReference>
<evidence type="ECO:0000313" key="2">
    <source>
        <dbReference type="EMBL" id="TDQ42579.1"/>
    </source>
</evidence>
<name>A0A4R6UC51_9BACI</name>
<dbReference type="SUPFAM" id="SSF51735">
    <property type="entry name" value="NAD(P)-binding Rossmann-fold domains"/>
    <property type="match status" value="1"/>
</dbReference>
<reference evidence="2 3" key="1">
    <citation type="submission" date="2019-03" db="EMBL/GenBank/DDBJ databases">
        <title>Genomic Encyclopedia of Type Strains, Phase IV (KMG-IV): sequencing the most valuable type-strain genomes for metagenomic binning, comparative biology and taxonomic classification.</title>
        <authorList>
            <person name="Goeker M."/>
        </authorList>
    </citation>
    <scope>NUCLEOTIDE SEQUENCE [LARGE SCALE GENOMIC DNA]</scope>
    <source>
        <strain evidence="2 3">DSM 28697</strain>
    </source>
</reference>
<dbReference type="PANTHER" id="PTHR43157">
    <property type="entry name" value="PHOSPHATIDYLINOSITOL-GLYCAN BIOSYNTHESIS CLASS F PROTEIN-RELATED"/>
    <property type="match status" value="1"/>
</dbReference>
<dbReference type="InterPro" id="IPR002347">
    <property type="entry name" value="SDR_fam"/>
</dbReference>
<evidence type="ECO:0000256" key="1">
    <source>
        <dbReference type="ARBA" id="ARBA00023002"/>
    </source>
</evidence>
<organism evidence="2 3">
    <name type="scientific">Aureibacillus halotolerans</name>
    <dbReference type="NCBI Taxonomy" id="1508390"/>
    <lineage>
        <taxon>Bacteria</taxon>
        <taxon>Bacillati</taxon>
        <taxon>Bacillota</taxon>
        <taxon>Bacilli</taxon>
        <taxon>Bacillales</taxon>
        <taxon>Bacillaceae</taxon>
        <taxon>Aureibacillus</taxon>
    </lineage>
</organism>
<dbReference type="Proteomes" id="UP000295632">
    <property type="component" value="Unassembled WGS sequence"/>
</dbReference>
<comment type="caution">
    <text evidence="2">The sequence shown here is derived from an EMBL/GenBank/DDBJ whole genome shotgun (WGS) entry which is preliminary data.</text>
</comment>
<dbReference type="Pfam" id="PF00106">
    <property type="entry name" value="adh_short"/>
    <property type="match status" value="1"/>
</dbReference>
<dbReference type="InterPro" id="IPR036291">
    <property type="entry name" value="NAD(P)-bd_dom_sf"/>
</dbReference>
<dbReference type="CDD" id="cd05327">
    <property type="entry name" value="retinol-DH_like_SDR_c_like"/>
    <property type="match status" value="1"/>
</dbReference>
<dbReference type="GO" id="GO:0016491">
    <property type="term" value="F:oxidoreductase activity"/>
    <property type="evidence" value="ECO:0007669"/>
    <property type="project" value="UniProtKB-KW"/>
</dbReference>
<dbReference type="Gene3D" id="3.40.50.720">
    <property type="entry name" value="NAD(P)-binding Rossmann-like Domain"/>
    <property type="match status" value="1"/>
</dbReference>
<accession>A0A4R6UC51</accession>